<comment type="caution">
    <text evidence="1">The sequence shown here is derived from an EMBL/GenBank/DDBJ whole genome shotgun (WGS) entry which is preliminary data.</text>
</comment>
<proteinExistence type="predicted"/>
<keyword evidence="2" id="KW-1185">Reference proteome</keyword>
<dbReference type="OrthoDB" id="296301at2759"/>
<evidence type="ECO:0000313" key="2">
    <source>
        <dbReference type="Proteomes" id="UP000689195"/>
    </source>
</evidence>
<name>A0A8S1VFI3_9CILI</name>
<accession>A0A8S1VFI3</accession>
<reference evidence="1" key="1">
    <citation type="submission" date="2021-01" db="EMBL/GenBank/DDBJ databases">
        <authorList>
            <consortium name="Genoscope - CEA"/>
            <person name="William W."/>
        </authorList>
    </citation>
    <scope>NUCLEOTIDE SEQUENCE</scope>
</reference>
<dbReference type="Proteomes" id="UP000689195">
    <property type="component" value="Unassembled WGS sequence"/>
</dbReference>
<dbReference type="EMBL" id="CAJJDO010000063">
    <property type="protein sequence ID" value="CAD8175341.1"/>
    <property type="molecule type" value="Genomic_DNA"/>
</dbReference>
<dbReference type="AlphaFoldDB" id="A0A8S1VFI3"/>
<sequence length="69" mass="8280">MLERRVQKHDGTCVVCDAQIDQYNIVAGEQCQIKNQLIIDEVNAARVKLKPFYWRPYEYSHIIEYFQFL</sequence>
<gene>
    <name evidence="1" type="ORF">PPENT_87.1.T0630007</name>
</gene>
<organism evidence="1 2">
    <name type="scientific">Paramecium pentaurelia</name>
    <dbReference type="NCBI Taxonomy" id="43138"/>
    <lineage>
        <taxon>Eukaryota</taxon>
        <taxon>Sar</taxon>
        <taxon>Alveolata</taxon>
        <taxon>Ciliophora</taxon>
        <taxon>Intramacronucleata</taxon>
        <taxon>Oligohymenophorea</taxon>
        <taxon>Peniculida</taxon>
        <taxon>Parameciidae</taxon>
        <taxon>Paramecium</taxon>
    </lineage>
</organism>
<protein>
    <submittedName>
        <fullName evidence="1">Uncharacterized protein</fullName>
    </submittedName>
</protein>
<evidence type="ECO:0000313" key="1">
    <source>
        <dbReference type="EMBL" id="CAD8175341.1"/>
    </source>
</evidence>